<dbReference type="STRING" id="192903.SAMN04488513_104200"/>
<dbReference type="RefSeq" id="WP_072994231.1">
    <property type="nucleotide sequence ID" value="NZ_FQYU01000004.1"/>
</dbReference>
<dbReference type="AlphaFoldDB" id="A0A1M6J174"/>
<evidence type="ECO:0000256" key="1">
    <source>
        <dbReference type="SAM" id="Phobius"/>
    </source>
</evidence>
<sequence length="118" mass="13425">MNWYLKALQNYANFSGRARRKEYWMFFLFNILISYGLLILSAVTETPALVMVYVLYSLGVLIPGIAVGVRRMHDVGKSGWYIIVPIYNLVLACTEGEHTDNQYGPDPKGEKESAMQKV</sequence>
<keyword evidence="1" id="KW-1133">Transmembrane helix</keyword>
<evidence type="ECO:0000313" key="3">
    <source>
        <dbReference type="Proteomes" id="UP000184543"/>
    </source>
</evidence>
<protein>
    <submittedName>
        <fullName evidence="2">Uncharacterized membrane protein YhaH, DUF805 family</fullName>
    </submittedName>
</protein>
<name>A0A1M6J174_9FLAO</name>
<keyword evidence="3" id="KW-1185">Reference proteome</keyword>
<proteinExistence type="predicted"/>
<dbReference type="OrthoDB" id="9812349at2"/>
<keyword evidence="1" id="KW-0812">Transmembrane</keyword>
<gene>
    <name evidence="2" type="ORF">SAMN04488513_104200</name>
</gene>
<dbReference type="EMBL" id="FQYU01000004">
    <property type="protein sequence ID" value="SHJ40389.1"/>
    <property type="molecule type" value="Genomic_DNA"/>
</dbReference>
<organism evidence="2 3">
    <name type="scientific">Pseudozobellia thermophila</name>
    <dbReference type="NCBI Taxonomy" id="192903"/>
    <lineage>
        <taxon>Bacteria</taxon>
        <taxon>Pseudomonadati</taxon>
        <taxon>Bacteroidota</taxon>
        <taxon>Flavobacteriia</taxon>
        <taxon>Flavobacteriales</taxon>
        <taxon>Flavobacteriaceae</taxon>
        <taxon>Pseudozobellia</taxon>
    </lineage>
</organism>
<dbReference type="Proteomes" id="UP000184543">
    <property type="component" value="Unassembled WGS sequence"/>
</dbReference>
<feature type="transmembrane region" description="Helical" evidence="1">
    <location>
        <begin position="50"/>
        <end position="69"/>
    </location>
</feature>
<dbReference type="GO" id="GO:0005886">
    <property type="term" value="C:plasma membrane"/>
    <property type="evidence" value="ECO:0007669"/>
    <property type="project" value="TreeGrafter"/>
</dbReference>
<accession>A0A1M6J174</accession>
<dbReference type="PANTHER" id="PTHR34980">
    <property type="entry name" value="INNER MEMBRANE PROTEIN-RELATED-RELATED"/>
    <property type="match status" value="1"/>
</dbReference>
<dbReference type="Pfam" id="PF05656">
    <property type="entry name" value="DUF805"/>
    <property type="match status" value="1"/>
</dbReference>
<reference evidence="3" key="1">
    <citation type="submission" date="2016-11" db="EMBL/GenBank/DDBJ databases">
        <authorList>
            <person name="Varghese N."/>
            <person name="Submissions S."/>
        </authorList>
    </citation>
    <scope>NUCLEOTIDE SEQUENCE [LARGE SCALE GENOMIC DNA]</scope>
    <source>
        <strain evidence="3">DSM 19858</strain>
    </source>
</reference>
<dbReference type="InterPro" id="IPR008523">
    <property type="entry name" value="DUF805"/>
</dbReference>
<feature type="transmembrane region" description="Helical" evidence="1">
    <location>
        <begin position="23"/>
        <end position="44"/>
    </location>
</feature>
<evidence type="ECO:0000313" key="2">
    <source>
        <dbReference type="EMBL" id="SHJ40389.1"/>
    </source>
</evidence>
<keyword evidence="1" id="KW-0472">Membrane</keyword>
<dbReference type="PANTHER" id="PTHR34980:SF2">
    <property type="entry name" value="INNER MEMBRANE PROTEIN YHAH-RELATED"/>
    <property type="match status" value="1"/>
</dbReference>